<evidence type="ECO:0000256" key="3">
    <source>
        <dbReference type="ARBA" id="ARBA00011838"/>
    </source>
</evidence>
<evidence type="ECO:0000256" key="1">
    <source>
        <dbReference type="ARBA" id="ARBA00003478"/>
    </source>
</evidence>
<evidence type="ECO:0000256" key="2">
    <source>
        <dbReference type="ARBA" id="ARBA00009451"/>
    </source>
</evidence>
<dbReference type="PROSITE" id="PS00464">
    <property type="entry name" value="RIBOSOMAL_L22"/>
    <property type="match status" value="1"/>
</dbReference>
<evidence type="ECO:0000256" key="5">
    <source>
        <dbReference type="ARBA" id="ARBA00022884"/>
    </source>
</evidence>
<dbReference type="Gene3D" id="3.90.470.10">
    <property type="entry name" value="Ribosomal protein L22/L17"/>
    <property type="match status" value="1"/>
</dbReference>
<dbReference type="HAMAP" id="MF_01331_B">
    <property type="entry name" value="Ribosomal_uL22_B"/>
    <property type="match status" value="1"/>
</dbReference>
<dbReference type="Pfam" id="PF00237">
    <property type="entry name" value="Ribosomal_L22"/>
    <property type="match status" value="1"/>
</dbReference>
<dbReference type="EMBL" id="CP089291">
    <property type="protein sequence ID" value="UOF91899.1"/>
    <property type="molecule type" value="Genomic_DNA"/>
</dbReference>
<evidence type="ECO:0000256" key="4">
    <source>
        <dbReference type="ARBA" id="ARBA00022730"/>
    </source>
</evidence>
<comment type="similarity">
    <text evidence="2 10 11">Belongs to the universal ribosomal protein uL22 family.</text>
</comment>
<comment type="subunit">
    <text evidence="3 10 12">Part of the 50S ribosomal subunit.</text>
</comment>
<gene>
    <name evidence="10 14" type="primary">rplV</name>
    <name evidence="14" type="ORF">LSG31_06570</name>
</gene>
<dbReference type="GO" id="GO:0005840">
    <property type="term" value="C:ribosome"/>
    <property type="evidence" value="ECO:0007669"/>
    <property type="project" value="UniProtKB-KW"/>
</dbReference>
<dbReference type="Proteomes" id="UP000830167">
    <property type="component" value="Chromosome"/>
</dbReference>
<keyword evidence="7 10" id="KW-0687">Ribonucleoprotein</keyword>
<dbReference type="SUPFAM" id="SSF54843">
    <property type="entry name" value="Ribosomal protein L22"/>
    <property type="match status" value="1"/>
</dbReference>
<dbReference type="NCBIfam" id="TIGR01044">
    <property type="entry name" value="rplV_bact"/>
    <property type="match status" value="1"/>
</dbReference>
<accession>A0ABY4CNJ4</accession>
<keyword evidence="15" id="KW-1185">Reference proteome</keyword>
<evidence type="ECO:0000256" key="12">
    <source>
        <dbReference type="RuleBase" id="RU004006"/>
    </source>
</evidence>
<proteinExistence type="inferred from homology"/>
<comment type="function">
    <text evidence="10 13">This protein binds specifically to 23S rRNA; its binding is stimulated by other ribosomal proteins, e.g., L4, L17, and L20. It is important during the early stages of 50S assembly. It makes multiple contacts with different domains of the 23S rRNA in the assembled 50S subunit and ribosome.</text>
</comment>
<dbReference type="InterPro" id="IPR036394">
    <property type="entry name" value="Ribosomal_uL22_sf"/>
</dbReference>
<dbReference type="InterPro" id="IPR005727">
    <property type="entry name" value="Ribosomal_uL22_bac/chlpt-type"/>
</dbReference>
<sequence length="112" mass="12632">MQAKAVARYIRIAPRKVRLVVDLVRGKKVSEAFALLQYTPKAAAPIVEKVLKSAMANAEHNFDMDVNSLYITEAYVDQGPTLKRFRPRSQGRAYSIMKRTSHITLVVGEKNK</sequence>
<evidence type="ECO:0000313" key="15">
    <source>
        <dbReference type="Proteomes" id="UP000830167"/>
    </source>
</evidence>
<organism evidence="14 15">
    <name type="scientific">Fodinisporobacter ferrooxydans</name>
    <dbReference type="NCBI Taxonomy" id="2901836"/>
    <lineage>
        <taxon>Bacteria</taxon>
        <taxon>Bacillati</taxon>
        <taxon>Bacillota</taxon>
        <taxon>Bacilli</taxon>
        <taxon>Bacillales</taxon>
        <taxon>Alicyclobacillaceae</taxon>
        <taxon>Fodinisporobacter</taxon>
    </lineage>
</organism>
<name>A0ABY4CNJ4_9BACL</name>
<evidence type="ECO:0000256" key="11">
    <source>
        <dbReference type="RuleBase" id="RU004005"/>
    </source>
</evidence>
<dbReference type="InterPro" id="IPR001063">
    <property type="entry name" value="Ribosomal_uL22"/>
</dbReference>
<keyword evidence="5 10" id="KW-0694">RNA-binding</keyword>
<protein>
    <recommendedName>
        <fullName evidence="9 10">Large ribosomal subunit protein uL22</fullName>
    </recommendedName>
</protein>
<keyword evidence="6 10" id="KW-0689">Ribosomal protein</keyword>
<dbReference type="PANTHER" id="PTHR13501:SF8">
    <property type="entry name" value="LARGE RIBOSOMAL SUBUNIT PROTEIN UL22M"/>
    <property type="match status" value="1"/>
</dbReference>
<evidence type="ECO:0000256" key="13">
    <source>
        <dbReference type="RuleBase" id="RU004008"/>
    </source>
</evidence>
<dbReference type="RefSeq" id="WP_347438589.1">
    <property type="nucleotide sequence ID" value="NZ_CP089291.1"/>
</dbReference>
<dbReference type="InterPro" id="IPR047867">
    <property type="entry name" value="Ribosomal_uL22_bac/org-type"/>
</dbReference>
<evidence type="ECO:0000256" key="6">
    <source>
        <dbReference type="ARBA" id="ARBA00022980"/>
    </source>
</evidence>
<dbReference type="CDD" id="cd00336">
    <property type="entry name" value="Ribosomal_L22"/>
    <property type="match status" value="1"/>
</dbReference>
<evidence type="ECO:0000256" key="7">
    <source>
        <dbReference type="ARBA" id="ARBA00023274"/>
    </source>
</evidence>
<evidence type="ECO:0000313" key="14">
    <source>
        <dbReference type="EMBL" id="UOF91899.1"/>
    </source>
</evidence>
<reference evidence="14" key="1">
    <citation type="submission" date="2021-12" db="EMBL/GenBank/DDBJ databases">
        <title>Alicyclobacillaceae gen. nov., sp. nov., isolated from chalcocite enrichment system.</title>
        <authorList>
            <person name="Jiang Z."/>
        </authorList>
    </citation>
    <scope>NUCLEOTIDE SEQUENCE</scope>
    <source>
        <strain evidence="14">MYW30-H2</strain>
    </source>
</reference>
<evidence type="ECO:0000256" key="9">
    <source>
        <dbReference type="ARBA" id="ARBA00035207"/>
    </source>
</evidence>
<evidence type="ECO:0000256" key="10">
    <source>
        <dbReference type="HAMAP-Rule" id="MF_01331"/>
    </source>
</evidence>
<comment type="function">
    <text evidence="8">This protein binds specifically to 23S rRNA; its binding is stimulated by other ribosomal proteins, e.g. L4, L17, and L20. It is important during the early stages of 50S assembly. It makes multiple contacts with different domains of the 23S rRNA in the assembled 50S subunit and ribosome.</text>
</comment>
<dbReference type="PANTHER" id="PTHR13501">
    <property type="entry name" value="CHLOROPLAST 50S RIBOSOMAL PROTEIN L22-RELATED"/>
    <property type="match status" value="1"/>
</dbReference>
<evidence type="ECO:0000256" key="8">
    <source>
        <dbReference type="ARBA" id="ARBA00025084"/>
    </source>
</evidence>
<keyword evidence="4 10" id="KW-0699">rRNA-binding</keyword>
<dbReference type="InterPro" id="IPR018260">
    <property type="entry name" value="Ribosomal_uL22_CS"/>
</dbReference>
<comment type="function">
    <text evidence="1 10">The globular domain of the protein is located near the polypeptide exit tunnel on the outside of the subunit, while an extended beta-hairpin is found that lines the wall of the exit tunnel in the center of the 70S ribosome.</text>
</comment>